<reference evidence="3 4" key="1">
    <citation type="journal article" date="1998" name="Science">
        <title>Genome sequence of the nematode C. elegans: a platform for investigating biology.</title>
        <authorList>
            <consortium name="The C. elegans sequencing consortium"/>
            <person name="Sulson J.E."/>
            <person name="Waterston R."/>
        </authorList>
    </citation>
    <scope>NUCLEOTIDE SEQUENCE [LARGE SCALE GENOMIC DNA]</scope>
    <source>
        <strain evidence="3 4">Bristol N2</strain>
    </source>
</reference>
<dbReference type="RefSeq" id="NP_509163.1">
    <property type="nucleotide sequence ID" value="NM_076762.1"/>
</dbReference>
<feature type="compositionally biased region" description="Polar residues" evidence="1">
    <location>
        <begin position="49"/>
        <end position="78"/>
    </location>
</feature>
<evidence type="ECO:0000313" key="4">
    <source>
        <dbReference type="Proteomes" id="UP000001940"/>
    </source>
</evidence>
<evidence type="ECO:0000256" key="1">
    <source>
        <dbReference type="SAM" id="MobiDB-lite"/>
    </source>
</evidence>
<dbReference type="PaxDb" id="6239-F41C6.6"/>
<dbReference type="GeneID" id="185600"/>
<dbReference type="EMBL" id="BX284606">
    <property type="protein sequence ID" value="CCD67899.1"/>
    <property type="molecule type" value="Genomic_DNA"/>
</dbReference>
<sequence length="78" mass="8340">MAILGFTIPFLMNCALIGSTALMMIHNEVKKPSVHSGINHDVAVRDTGSHQSKLPSDNRARGTTGNRAGPTSNHARCK</sequence>
<dbReference type="DIP" id="DIP-26551N"/>
<keyword evidence="4" id="KW-1185">Reference proteome</keyword>
<dbReference type="PIR" id="T16325">
    <property type="entry name" value="T16325"/>
</dbReference>
<proteinExistence type="predicted"/>
<keyword evidence="2" id="KW-0732">Signal</keyword>
<keyword evidence="3" id="KW-0472">Membrane</keyword>
<dbReference type="AGR" id="WB:WBGene00018279"/>
<dbReference type="IntAct" id="Q20271">
    <property type="interactions" value="1"/>
</dbReference>
<name>Q20271_CAEEL</name>
<dbReference type="AlphaFoldDB" id="Q20271"/>
<dbReference type="UCSC" id="F41C6.6">
    <property type="organism name" value="c. elegans"/>
</dbReference>
<dbReference type="KEGG" id="cel:CELE_F41C6.6"/>
<gene>
    <name evidence="3" type="ORF">CELE_F41C6.6</name>
    <name evidence="3 5" type="ORF">F41C6.6</name>
</gene>
<evidence type="ECO:0000313" key="3">
    <source>
        <dbReference type="EMBL" id="CCD67899.1"/>
    </source>
</evidence>
<dbReference type="HOGENOM" id="CLU_2624264_0_0_1"/>
<organism evidence="3 4">
    <name type="scientific">Caenorhabditis elegans</name>
    <dbReference type="NCBI Taxonomy" id="6239"/>
    <lineage>
        <taxon>Eukaryota</taxon>
        <taxon>Metazoa</taxon>
        <taxon>Ecdysozoa</taxon>
        <taxon>Nematoda</taxon>
        <taxon>Chromadorea</taxon>
        <taxon>Rhabditida</taxon>
        <taxon>Rhabditina</taxon>
        <taxon>Rhabditomorpha</taxon>
        <taxon>Rhabditoidea</taxon>
        <taxon>Rhabditidae</taxon>
        <taxon>Peloderinae</taxon>
        <taxon>Caenorhabditis</taxon>
    </lineage>
</organism>
<dbReference type="CTD" id="185600"/>
<evidence type="ECO:0000256" key="2">
    <source>
        <dbReference type="SAM" id="SignalP"/>
    </source>
</evidence>
<feature type="chain" id="PRO_5004199251" evidence="2">
    <location>
        <begin position="22"/>
        <end position="78"/>
    </location>
</feature>
<feature type="signal peptide" evidence="2">
    <location>
        <begin position="1"/>
        <end position="21"/>
    </location>
</feature>
<accession>Q20271</accession>
<feature type="region of interest" description="Disordered" evidence="1">
    <location>
        <begin position="39"/>
        <end position="78"/>
    </location>
</feature>
<protein>
    <submittedName>
        <fullName evidence="3">CNNM transmembrane domain-containing protein</fullName>
    </submittedName>
</protein>
<keyword evidence="3" id="KW-0812">Transmembrane</keyword>
<dbReference type="InParanoid" id="Q20271"/>
<dbReference type="Proteomes" id="UP000001940">
    <property type="component" value="Chromosome X"/>
</dbReference>
<dbReference type="OrthoDB" id="10481452at2759"/>
<dbReference type="WormBase" id="F41C6.6">
    <property type="protein sequence ID" value="CE04543"/>
    <property type="gene ID" value="WBGene00018279"/>
</dbReference>
<evidence type="ECO:0000313" key="5">
    <source>
        <dbReference type="WormBase" id="F41C6.6"/>
    </source>
</evidence>
<dbReference type="Bgee" id="WBGene00018279">
    <property type="expression patterns" value="Expressed in adult organism and 1 other cell type or tissue"/>
</dbReference>